<organism evidence="2 3">
    <name type="scientific">Paraburkholderia saeva</name>
    <dbReference type="NCBI Taxonomy" id="2777537"/>
    <lineage>
        <taxon>Bacteria</taxon>
        <taxon>Pseudomonadati</taxon>
        <taxon>Pseudomonadota</taxon>
        <taxon>Betaproteobacteria</taxon>
        <taxon>Burkholderiales</taxon>
        <taxon>Burkholderiaceae</taxon>
        <taxon>Paraburkholderia</taxon>
    </lineage>
</organism>
<keyword evidence="3" id="KW-1185">Reference proteome</keyword>
<dbReference type="EMBL" id="CAJQZC010000004">
    <property type="protein sequence ID" value="CAG4896987.1"/>
    <property type="molecule type" value="Genomic_DNA"/>
</dbReference>
<evidence type="ECO:0000313" key="3">
    <source>
        <dbReference type="Proteomes" id="UP000789704"/>
    </source>
</evidence>
<dbReference type="AlphaFoldDB" id="A0A9N8X129"/>
<dbReference type="Proteomes" id="UP000789704">
    <property type="component" value="Unassembled WGS sequence"/>
</dbReference>
<evidence type="ECO:0000256" key="1">
    <source>
        <dbReference type="SAM" id="MobiDB-lite"/>
    </source>
</evidence>
<sequence>MVRQLQLNFTPLQVSCDAIRLQTLPFKDAQQLRELRDEYRMRYAMPRRSDQIVALPLIPGLPPIGKEKIVSAVVQRTGHIVPMASNQIVTNPARTGGLRKAKQSVSSLAKSK</sequence>
<gene>
    <name evidence="2" type="ORF">LMG31841_02396</name>
</gene>
<comment type="caution">
    <text evidence="2">The sequence shown here is derived from an EMBL/GenBank/DDBJ whole genome shotgun (WGS) entry which is preliminary data.</text>
</comment>
<reference evidence="2" key="1">
    <citation type="submission" date="2021-04" db="EMBL/GenBank/DDBJ databases">
        <authorList>
            <person name="Vanwijnsberghe S."/>
        </authorList>
    </citation>
    <scope>NUCLEOTIDE SEQUENCE</scope>
    <source>
        <strain evidence="2">LMG 31841</strain>
    </source>
</reference>
<accession>A0A9N8X129</accession>
<protein>
    <submittedName>
        <fullName evidence="2">Uncharacterized protein</fullName>
    </submittedName>
</protein>
<feature type="compositionally biased region" description="Polar residues" evidence="1">
    <location>
        <begin position="103"/>
        <end position="112"/>
    </location>
</feature>
<evidence type="ECO:0000313" key="2">
    <source>
        <dbReference type="EMBL" id="CAG4896987.1"/>
    </source>
</evidence>
<name>A0A9N8X129_9BURK</name>
<proteinExistence type="predicted"/>
<dbReference type="RefSeq" id="WP_228876735.1">
    <property type="nucleotide sequence ID" value="NZ_CAJQZC010000004.1"/>
</dbReference>
<feature type="region of interest" description="Disordered" evidence="1">
    <location>
        <begin position="92"/>
        <end position="112"/>
    </location>
</feature>